<dbReference type="HAMAP" id="MF_00418">
    <property type="entry name" value="DapA"/>
    <property type="match status" value="1"/>
</dbReference>
<keyword evidence="6 12" id="KW-0028">Amino-acid biosynthesis</keyword>
<dbReference type="InterPro" id="IPR020625">
    <property type="entry name" value="Schiff_base-form_aldolases_AS"/>
</dbReference>
<keyword evidence="9 12" id="KW-0456">Lyase</keyword>
<evidence type="ECO:0000256" key="9">
    <source>
        <dbReference type="ARBA" id="ARBA00023239"/>
    </source>
</evidence>
<sequence>MKQIVGTGVALVTPFKKDFSIDTDALGRIVNYCIDGGVDYLVVLGTTGESVTLNKAEKMLVMDTIVKANRGRLPLVLGIGGNSTHRIVHEVQAFQSDDFDAILSVVPYYNRPTQEGIYQHFKAISEVAKKPIILYNVPARTGSNMLPATVLRLAADFDNIIGIKEAVGEMNQVKELVAGKPEGFHIISGDDPTALDTVLAGGSGVISVLGQGLPEEFSSMIRLGLDGNREEAVKLHEALSEGMNLIFEEGNPAGIKSVFETFQLCDATVRLPLVEATSGLKARISTFVKSFGKITA</sequence>
<dbReference type="EC" id="4.3.3.7" evidence="4 12"/>
<gene>
    <name evidence="12" type="primary">dapA</name>
    <name evidence="16" type="ORF">FEE95_10430</name>
</gene>
<feature type="active site" description="Schiff-base intermediate with substrate" evidence="12 14">
    <location>
        <position position="164"/>
    </location>
</feature>
<comment type="function">
    <text evidence="1 12">Catalyzes the condensation of (S)-aspartate-beta-semialdehyde [(S)-ASA] and pyruvate to 4-hydroxy-tetrahydrodipicolinate (HTPA).</text>
</comment>
<dbReference type="GO" id="GO:0005829">
    <property type="term" value="C:cytosol"/>
    <property type="evidence" value="ECO:0007669"/>
    <property type="project" value="TreeGrafter"/>
</dbReference>
<evidence type="ECO:0000256" key="10">
    <source>
        <dbReference type="ARBA" id="ARBA00023270"/>
    </source>
</evidence>
<evidence type="ECO:0000256" key="11">
    <source>
        <dbReference type="ARBA" id="ARBA00047836"/>
    </source>
</evidence>
<comment type="caution">
    <text evidence="16">The sequence shown here is derived from an EMBL/GenBank/DDBJ whole genome shotgun (WGS) entry which is preliminary data.</text>
</comment>
<dbReference type="PRINTS" id="PR00146">
    <property type="entry name" value="DHPICSNTHASE"/>
</dbReference>
<evidence type="ECO:0000256" key="12">
    <source>
        <dbReference type="HAMAP-Rule" id="MF_00418"/>
    </source>
</evidence>
<comment type="subunit">
    <text evidence="12">Homotetramer; dimer of dimers.</text>
</comment>
<dbReference type="EMBL" id="VATY01000002">
    <property type="protein sequence ID" value="TMM56905.1"/>
    <property type="molecule type" value="Genomic_DNA"/>
</dbReference>
<evidence type="ECO:0000256" key="1">
    <source>
        <dbReference type="ARBA" id="ARBA00003294"/>
    </source>
</evidence>
<comment type="subcellular location">
    <subcellularLocation>
        <location evidence="12">Cytoplasm</location>
    </subcellularLocation>
</comment>
<dbReference type="GO" id="GO:0008840">
    <property type="term" value="F:4-hydroxy-tetrahydrodipicolinate synthase activity"/>
    <property type="evidence" value="ECO:0007669"/>
    <property type="project" value="UniProtKB-UniRule"/>
</dbReference>
<dbReference type="PROSITE" id="PS00666">
    <property type="entry name" value="DHDPS_2"/>
    <property type="match status" value="1"/>
</dbReference>
<evidence type="ECO:0000256" key="2">
    <source>
        <dbReference type="ARBA" id="ARBA00005120"/>
    </source>
</evidence>
<proteinExistence type="inferred from homology"/>
<dbReference type="Proteomes" id="UP000310314">
    <property type="component" value="Unassembled WGS sequence"/>
</dbReference>
<name>A0A5S3QH93_9FLAO</name>
<dbReference type="NCBIfam" id="TIGR00674">
    <property type="entry name" value="dapA"/>
    <property type="match status" value="1"/>
</dbReference>
<feature type="site" description="Part of a proton relay during catalysis" evidence="12">
    <location>
        <position position="109"/>
    </location>
</feature>
<keyword evidence="8 12" id="KW-0457">Lysine biosynthesis</keyword>
<keyword evidence="10 12" id="KW-0704">Schiff base</keyword>
<organism evidence="16 17">
    <name type="scientific">Maribacter algarum</name>
    <name type="common">ex Zhang et al. 2020</name>
    <dbReference type="NCBI Taxonomy" id="2578118"/>
    <lineage>
        <taxon>Bacteria</taxon>
        <taxon>Pseudomonadati</taxon>
        <taxon>Bacteroidota</taxon>
        <taxon>Flavobacteriia</taxon>
        <taxon>Flavobacteriales</taxon>
        <taxon>Flavobacteriaceae</taxon>
        <taxon>Maribacter</taxon>
    </lineage>
</organism>
<dbReference type="InterPro" id="IPR002220">
    <property type="entry name" value="DapA-like"/>
</dbReference>
<dbReference type="Pfam" id="PF00701">
    <property type="entry name" value="DHDPS"/>
    <property type="match status" value="1"/>
</dbReference>
<evidence type="ECO:0000313" key="16">
    <source>
        <dbReference type="EMBL" id="TMM56905.1"/>
    </source>
</evidence>
<feature type="binding site" evidence="12 15">
    <location>
        <position position="47"/>
    </location>
    <ligand>
        <name>pyruvate</name>
        <dbReference type="ChEBI" id="CHEBI:15361"/>
    </ligand>
</feature>
<dbReference type="InterPro" id="IPR013785">
    <property type="entry name" value="Aldolase_TIM"/>
</dbReference>
<comment type="similarity">
    <text evidence="3 12 13">Belongs to the DapA family.</text>
</comment>
<feature type="site" description="Part of a proton relay during catalysis" evidence="12">
    <location>
        <position position="46"/>
    </location>
</feature>
<dbReference type="GO" id="GO:0019877">
    <property type="term" value="P:diaminopimelate biosynthetic process"/>
    <property type="evidence" value="ECO:0007669"/>
    <property type="project" value="UniProtKB-UniRule"/>
</dbReference>
<evidence type="ECO:0000256" key="8">
    <source>
        <dbReference type="ARBA" id="ARBA00023154"/>
    </source>
</evidence>
<dbReference type="SMART" id="SM01130">
    <property type="entry name" value="DHDPS"/>
    <property type="match status" value="1"/>
</dbReference>
<comment type="catalytic activity">
    <reaction evidence="11 12">
        <text>L-aspartate 4-semialdehyde + pyruvate = (2S,4S)-4-hydroxy-2,3,4,5-tetrahydrodipicolinate + H2O + H(+)</text>
        <dbReference type="Rhea" id="RHEA:34171"/>
        <dbReference type="ChEBI" id="CHEBI:15361"/>
        <dbReference type="ChEBI" id="CHEBI:15377"/>
        <dbReference type="ChEBI" id="CHEBI:15378"/>
        <dbReference type="ChEBI" id="CHEBI:67139"/>
        <dbReference type="ChEBI" id="CHEBI:537519"/>
        <dbReference type="EC" id="4.3.3.7"/>
    </reaction>
</comment>
<reference evidence="16 17" key="1">
    <citation type="submission" date="2019-05" db="EMBL/GenBank/DDBJ databases">
        <authorList>
            <person name="Zhang J.-Y."/>
            <person name="Feg X."/>
            <person name="Du Z.-J."/>
        </authorList>
    </citation>
    <scope>NUCLEOTIDE SEQUENCE [LARGE SCALE GENOMIC DNA]</scope>
    <source>
        <strain evidence="16 17">RZ26</strain>
    </source>
</reference>
<dbReference type="SUPFAM" id="SSF51569">
    <property type="entry name" value="Aldolase"/>
    <property type="match status" value="1"/>
</dbReference>
<dbReference type="AlphaFoldDB" id="A0A5S3QH93"/>
<evidence type="ECO:0000256" key="14">
    <source>
        <dbReference type="PIRSR" id="PIRSR001365-1"/>
    </source>
</evidence>
<keyword evidence="7 12" id="KW-0220">Diaminopimelate biosynthesis</keyword>
<dbReference type="UniPathway" id="UPA00034">
    <property type="reaction ID" value="UER00017"/>
</dbReference>
<evidence type="ECO:0000256" key="6">
    <source>
        <dbReference type="ARBA" id="ARBA00022605"/>
    </source>
</evidence>
<evidence type="ECO:0000313" key="17">
    <source>
        <dbReference type="Proteomes" id="UP000310314"/>
    </source>
</evidence>
<dbReference type="PANTHER" id="PTHR12128:SF66">
    <property type="entry name" value="4-HYDROXY-2-OXOGLUTARATE ALDOLASE, MITOCHONDRIAL"/>
    <property type="match status" value="1"/>
</dbReference>
<comment type="caution">
    <text evidence="12">Was originally thought to be a dihydrodipicolinate synthase (DHDPS), catalyzing the condensation of (S)-aspartate-beta-semialdehyde [(S)-ASA] and pyruvate to dihydrodipicolinate (DHDP). However, it was shown in E.coli that the product of the enzymatic reaction is not dihydrodipicolinate but in fact (4S)-4-hydroxy-2,3,4,5-tetrahydro-(2S)-dipicolinic acid (HTPA), and that the consecutive dehydration reaction leading to DHDP is not spontaneous but catalyzed by DapB.</text>
</comment>
<dbReference type="RefSeq" id="WP_138657889.1">
    <property type="nucleotide sequence ID" value="NZ_VATY01000002.1"/>
</dbReference>
<comment type="pathway">
    <text evidence="2 12">Amino-acid biosynthesis; L-lysine biosynthesis via DAP pathway; (S)-tetrahydrodipicolinate from L-aspartate: step 3/4.</text>
</comment>
<evidence type="ECO:0000256" key="3">
    <source>
        <dbReference type="ARBA" id="ARBA00007592"/>
    </source>
</evidence>
<keyword evidence="17" id="KW-1185">Reference proteome</keyword>
<dbReference type="PANTHER" id="PTHR12128">
    <property type="entry name" value="DIHYDRODIPICOLINATE SYNTHASE"/>
    <property type="match status" value="1"/>
</dbReference>
<dbReference type="PIRSF" id="PIRSF001365">
    <property type="entry name" value="DHDPS"/>
    <property type="match status" value="1"/>
</dbReference>
<evidence type="ECO:0000256" key="5">
    <source>
        <dbReference type="ARBA" id="ARBA00022490"/>
    </source>
</evidence>
<dbReference type="GO" id="GO:0009089">
    <property type="term" value="P:lysine biosynthetic process via diaminopimelate"/>
    <property type="evidence" value="ECO:0007669"/>
    <property type="project" value="UniProtKB-UniRule"/>
</dbReference>
<dbReference type="InterPro" id="IPR005263">
    <property type="entry name" value="DapA"/>
</dbReference>
<evidence type="ECO:0000256" key="7">
    <source>
        <dbReference type="ARBA" id="ARBA00022915"/>
    </source>
</evidence>
<evidence type="ECO:0000256" key="4">
    <source>
        <dbReference type="ARBA" id="ARBA00012086"/>
    </source>
</evidence>
<feature type="binding site" evidence="12 15">
    <location>
        <position position="206"/>
    </location>
    <ligand>
        <name>pyruvate</name>
        <dbReference type="ChEBI" id="CHEBI:15361"/>
    </ligand>
</feature>
<evidence type="ECO:0000256" key="13">
    <source>
        <dbReference type="PIRNR" id="PIRNR001365"/>
    </source>
</evidence>
<keyword evidence="5 12" id="KW-0963">Cytoplasm</keyword>
<dbReference type="Gene3D" id="3.20.20.70">
    <property type="entry name" value="Aldolase class I"/>
    <property type="match status" value="1"/>
</dbReference>
<dbReference type="CDD" id="cd00950">
    <property type="entry name" value="DHDPS"/>
    <property type="match status" value="1"/>
</dbReference>
<accession>A0A5S3QH93</accession>
<protein>
    <recommendedName>
        <fullName evidence="4 12">4-hydroxy-tetrahydrodipicolinate synthase</fullName>
        <shortName evidence="12">HTPA synthase</shortName>
        <ecNumber evidence="4 12">4.3.3.7</ecNumber>
    </recommendedName>
</protein>
<feature type="active site" description="Proton donor/acceptor" evidence="12 14">
    <location>
        <position position="135"/>
    </location>
</feature>
<dbReference type="OrthoDB" id="9782828at2"/>
<evidence type="ECO:0000256" key="15">
    <source>
        <dbReference type="PIRSR" id="PIRSR001365-2"/>
    </source>
</evidence>